<dbReference type="GO" id="GO:0033554">
    <property type="term" value="P:cellular response to stress"/>
    <property type="evidence" value="ECO:0007669"/>
    <property type="project" value="EnsemblFungi"/>
</dbReference>
<feature type="region of interest" description="Disordered" evidence="1">
    <location>
        <begin position="243"/>
        <end position="276"/>
    </location>
</feature>
<feature type="domain" description="LDB19 N-terminal" evidence="2">
    <location>
        <begin position="68"/>
        <end position="251"/>
    </location>
</feature>
<dbReference type="PANTHER" id="PTHR11188">
    <property type="entry name" value="ARRESTIN DOMAIN CONTAINING PROTEIN"/>
    <property type="match status" value="1"/>
</dbReference>
<dbReference type="GO" id="GO:0070086">
    <property type="term" value="P:ubiquitin-dependent endocytosis"/>
    <property type="evidence" value="ECO:0007669"/>
    <property type="project" value="EnsemblFungi"/>
</dbReference>
<protein>
    <recommendedName>
        <fullName evidence="2">LDB19 N-terminal domain-containing protein</fullName>
    </recommendedName>
</protein>
<dbReference type="GeneID" id="5127662"/>
<dbReference type="FunCoup" id="A5DDE5">
    <property type="interactions" value="27"/>
</dbReference>
<accession>A5DDE5</accession>
<evidence type="ECO:0000313" key="4">
    <source>
        <dbReference type="Proteomes" id="UP000001997"/>
    </source>
</evidence>
<dbReference type="eggNOG" id="ENOG502QS9U">
    <property type="taxonomic scope" value="Eukaryota"/>
</dbReference>
<dbReference type="GO" id="GO:0002092">
    <property type="term" value="P:positive regulation of receptor internalization"/>
    <property type="evidence" value="ECO:0007669"/>
    <property type="project" value="EnsemblFungi"/>
</dbReference>
<dbReference type="InterPro" id="IPR024391">
    <property type="entry name" value="LDB19_N"/>
</dbReference>
<dbReference type="OMA" id="LRMQFKL"/>
<evidence type="ECO:0000259" key="2">
    <source>
        <dbReference type="Pfam" id="PF13002"/>
    </source>
</evidence>
<dbReference type="GO" id="GO:0030674">
    <property type="term" value="F:protein-macromolecule adaptor activity"/>
    <property type="evidence" value="ECO:0007669"/>
    <property type="project" value="TreeGrafter"/>
</dbReference>
<keyword evidence="4" id="KW-1185">Reference proteome</keyword>
<dbReference type="RefSeq" id="XP_001485625.2">
    <property type="nucleotide sequence ID" value="XM_001485575.1"/>
</dbReference>
<dbReference type="KEGG" id="pgu:PGUG_01296"/>
<sequence>MAVFSKTHGSPKIKVHHGKHSSPLALSIRLESPPIMLYGAPQDSSGSLVSGLLFLEVNPTKKIKLENVSLSLTQTVHYSKPFIIPSTSVAACSDCTTKKTVLARWDALTSTTEFSPGRHAYPFSHLLPGSLPASCKLGSHMTSSYIKYELVAEAVGRDIKHTKVVLPLDITRSILRGPDRNSLRVFPPTEVTASAVLPSVIYPKSQFPIELKLDNVVSSKMDKRWRMRKLIWRLEERTKVRASTCQKHESKLRQTEESQRKIRSKSPPKSNAGLHHSTIQTGMLIIPETESQPHELDAGTDGVEHEVEAPENDTTETERSRPIHVHETFVEDFLRDVSPTPAPTITPADSNTSLQPSPTNSTTQLYLEEVRTVSHGEIKTGWKSDFSGRGKIELVADINLINFSTGVHNHIANASSDNHKLHEDDQGPIKGANVACDVEDPQLGIYVSHTLIVEVVVAEELISNERKRRTPGLEPVPSNSSTASAASTTNLAPTTSTGGSPSLSAGVPTGAARVLRMQFKIPLVERSGLGIAWDDEVPPTYEDVRSLSPPHYTESPSSISSVLQTPTVINGIGSTPLEPRISRGLTSEIQDLTL</sequence>
<reference evidence="3 4" key="1">
    <citation type="journal article" date="2009" name="Nature">
        <title>Evolution of pathogenicity and sexual reproduction in eight Candida genomes.</title>
        <authorList>
            <person name="Butler G."/>
            <person name="Rasmussen M.D."/>
            <person name="Lin M.F."/>
            <person name="Santos M.A."/>
            <person name="Sakthikumar S."/>
            <person name="Munro C.A."/>
            <person name="Rheinbay E."/>
            <person name="Grabherr M."/>
            <person name="Forche A."/>
            <person name="Reedy J.L."/>
            <person name="Agrafioti I."/>
            <person name="Arnaud M.B."/>
            <person name="Bates S."/>
            <person name="Brown A.J."/>
            <person name="Brunke S."/>
            <person name="Costanzo M.C."/>
            <person name="Fitzpatrick D.A."/>
            <person name="de Groot P.W."/>
            <person name="Harris D."/>
            <person name="Hoyer L.L."/>
            <person name="Hube B."/>
            <person name="Klis F.M."/>
            <person name="Kodira C."/>
            <person name="Lennard N."/>
            <person name="Logue M.E."/>
            <person name="Martin R."/>
            <person name="Neiman A.M."/>
            <person name="Nikolaou E."/>
            <person name="Quail M.A."/>
            <person name="Quinn J."/>
            <person name="Santos M.C."/>
            <person name="Schmitzberger F.F."/>
            <person name="Sherlock G."/>
            <person name="Shah P."/>
            <person name="Silverstein K.A."/>
            <person name="Skrzypek M.S."/>
            <person name="Soll D."/>
            <person name="Staggs R."/>
            <person name="Stansfield I."/>
            <person name="Stumpf M.P."/>
            <person name="Sudbery P.E."/>
            <person name="Srikantha T."/>
            <person name="Zeng Q."/>
            <person name="Berman J."/>
            <person name="Berriman M."/>
            <person name="Heitman J."/>
            <person name="Gow N.A."/>
            <person name="Lorenz M.C."/>
            <person name="Birren B.W."/>
            <person name="Kellis M."/>
            <person name="Cuomo C.A."/>
        </authorList>
    </citation>
    <scope>NUCLEOTIDE SEQUENCE [LARGE SCALE GENOMIC DNA]</scope>
    <source>
        <strain evidence="4">ATCC 6260 / CBS 566 / DSM 6381 / JCM 1539 / NBRC 10279 / NRRL Y-324</strain>
    </source>
</reference>
<name>A5DDE5_PICGU</name>
<evidence type="ECO:0000256" key="1">
    <source>
        <dbReference type="SAM" id="MobiDB-lite"/>
    </source>
</evidence>
<feature type="region of interest" description="Disordered" evidence="1">
    <location>
        <begin position="467"/>
        <end position="507"/>
    </location>
</feature>
<dbReference type="GO" id="GO:0005829">
    <property type="term" value="C:cytosol"/>
    <property type="evidence" value="ECO:0007669"/>
    <property type="project" value="EnsemblFungi"/>
</dbReference>
<dbReference type="InterPro" id="IPR050357">
    <property type="entry name" value="Arrestin_domain-protein"/>
</dbReference>
<dbReference type="VEuPathDB" id="FungiDB:PGUG_01296"/>
<dbReference type="STRING" id="294746.A5DDE5"/>
<dbReference type="InParanoid" id="A5DDE5"/>
<dbReference type="Gene3D" id="2.60.40.640">
    <property type="match status" value="1"/>
</dbReference>
<evidence type="ECO:0000313" key="3">
    <source>
        <dbReference type="EMBL" id="EDK37198.2"/>
    </source>
</evidence>
<dbReference type="PANTHER" id="PTHR11188:SF76">
    <property type="entry name" value="PROTEIN LDB19"/>
    <property type="match status" value="1"/>
</dbReference>
<dbReference type="Pfam" id="PF13002">
    <property type="entry name" value="LDB19"/>
    <property type="match status" value="1"/>
</dbReference>
<dbReference type="AlphaFoldDB" id="A5DDE5"/>
<feature type="region of interest" description="Disordered" evidence="1">
    <location>
        <begin position="338"/>
        <end position="362"/>
    </location>
</feature>
<dbReference type="OrthoDB" id="3832628at2759"/>
<dbReference type="GO" id="GO:0071230">
    <property type="term" value="P:cellular response to amino acid stimulus"/>
    <property type="evidence" value="ECO:0007669"/>
    <property type="project" value="EnsemblFungi"/>
</dbReference>
<dbReference type="GO" id="GO:0031625">
    <property type="term" value="F:ubiquitin protein ligase binding"/>
    <property type="evidence" value="ECO:0007669"/>
    <property type="project" value="EnsemblFungi"/>
</dbReference>
<dbReference type="Proteomes" id="UP000001997">
    <property type="component" value="Unassembled WGS sequence"/>
</dbReference>
<dbReference type="HOGENOM" id="CLU_012509_0_0_1"/>
<dbReference type="GO" id="GO:0005886">
    <property type="term" value="C:plasma membrane"/>
    <property type="evidence" value="ECO:0007669"/>
    <property type="project" value="EnsemblFungi"/>
</dbReference>
<dbReference type="InterPro" id="IPR014752">
    <property type="entry name" value="Arrestin-like_C"/>
</dbReference>
<dbReference type="GO" id="GO:0000138">
    <property type="term" value="C:Golgi trans cisterna"/>
    <property type="evidence" value="ECO:0007669"/>
    <property type="project" value="EnsemblFungi"/>
</dbReference>
<feature type="compositionally biased region" description="Polar residues" evidence="1">
    <location>
        <begin position="347"/>
        <end position="362"/>
    </location>
</feature>
<feature type="compositionally biased region" description="Low complexity" evidence="1">
    <location>
        <begin position="477"/>
        <end position="506"/>
    </location>
</feature>
<organism evidence="3 4">
    <name type="scientific">Meyerozyma guilliermondii (strain ATCC 6260 / CBS 566 / DSM 6381 / JCM 1539 / NBRC 10279 / NRRL Y-324)</name>
    <name type="common">Yeast</name>
    <name type="synonym">Candida guilliermondii</name>
    <dbReference type="NCBI Taxonomy" id="294746"/>
    <lineage>
        <taxon>Eukaryota</taxon>
        <taxon>Fungi</taxon>
        <taxon>Dikarya</taxon>
        <taxon>Ascomycota</taxon>
        <taxon>Saccharomycotina</taxon>
        <taxon>Pichiomycetes</taxon>
        <taxon>Debaryomycetaceae</taxon>
        <taxon>Meyerozyma</taxon>
    </lineage>
</organism>
<gene>
    <name evidence="3" type="ORF">PGUG_01296</name>
</gene>
<feature type="compositionally biased region" description="Basic and acidic residues" evidence="1">
    <location>
        <begin position="246"/>
        <end position="260"/>
    </location>
</feature>
<proteinExistence type="predicted"/>
<dbReference type="EMBL" id="CH408156">
    <property type="protein sequence ID" value="EDK37198.2"/>
    <property type="molecule type" value="Genomic_DNA"/>
</dbReference>